<evidence type="ECO:0000313" key="1">
    <source>
        <dbReference type="EMBL" id="ACR74904.1"/>
    </source>
</evidence>
<organism evidence="1 2">
    <name type="scientific">Agathobacter rectalis (strain ATCC 33656 / DSM 3377 / JCM 17463 / KCTC 5835 / VPI 0990)</name>
    <name type="common">Eubacterium rectale</name>
    <dbReference type="NCBI Taxonomy" id="515619"/>
    <lineage>
        <taxon>Bacteria</taxon>
        <taxon>Bacillati</taxon>
        <taxon>Bacillota</taxon>
        <taxon>Clostridia</taxon>
        <taxon>Lachnospirales</taxon>
        <taxon>Lachnospiraceae</taxon>
        <taxon>Agathobacter</taxon>
    </lineage>
</organism>
<evidence type="ECO:0000313" key="2">
    <source>
        <dbReference type="Proteomes" id="UP000001477"/>
    </source>
</evidence>
<dbReference type="KEGG" id="ere:EUBREC_1142"/>
<gene>
    <name evidence="1" type="ordered locus">EUBREC_1142</name>
</gene>
<dbReference type="EMBL" id="CP001107">
    <property type="protein sequence ID" value="ACR74904.1"/>
    <property type="molecule type" value="Genomic_DNA"/>
</dbReference>
<name>C4ZH92_AGARV</name>
<proteinExistence type="predicted"/>
<dbReference type="STRING" id="515619.EUBREC_1142"/>
<dbReference type="Proteomes" id="UP000001477">
    <property type="component" value="Chromosome"/>
</dbReference>
<accession>C4ZH92</accession>
<dbReference type="PaxDb" id="515619-EUBREC_1142"/>
<dbReference type="AlphaFoldDB" id="C4ZH92"/>
<protein>
    <submittedName>
        <fullName evidence="1">Uncharacterized protein</fullName>
    </submittedName>
</protein>
<dbReference type="HOGENOM" id="CLU_2632781_0_0_9"/>
<sequence length="77" mass="8922">MYLFPTNMLCLDFIKPQQPHHTHNLLTSIVPIKEAPLPHISYKPKYSPDFSVGMILAKCELDKALLFFHIIYLLIVL</sequence>
<reference evidence="1 2" key="1">
    <citation type="journal article" date="2009" name="Proc. Natl. Acad. Sci. U.S.A.">
        <title>Characterizing a model human gut microbiota composed of members of its two dominant bacterial phyla.</title>
        <authorList>
            <person name="Mahowald M.A."/>
            <person name="Rey F.E."/>
            <person name="Seedorf H."/>
            <person name="Turnbaugh P.J."/>
            <person name="Fulton R.S."/>
            <person name="Wollam A."/>
            <person name="Shah N."/>
            <person name="Wang C."/>
            <person name="Magrini V."/>
            <person name="Wilson R.K."/>
            <person name="Cantarel B.L."/>
            <person name="Coutinho P.M."/>
            <person name="Henrissat B."/>
            <person name="Crock L.W."/>
            <person name="Russell A."/>
            <person name="Verberkmoes N.C."/>
            <person name="Hettich R.L."/>
            <person name="Gordon J.I."/>
        </authorList>
    </citation>
    <scope>NUCLEOTIDE SEQUENCE [LARGE SCALE GENOMIC DNA]</scope>
    <source>
        <strain evidence="2">ATCC 33656 / DSM 3377 / JCM 17463 / KCTC 5835 / LMG 30912 / VPI 0990</strain>
    </source>
</reference>